<reference evidence="1 2" key="1">
    <citation type="submission" date="2019-08" db="EMBL/GenBank/DDBJ databases">
        <title>Deep-cultivation of Planctomycetes and their phenomic and genomic characterization uncovers novel biology.</title>
        <authorList>
            <person name="Wiegand S."/>
            <person name="Jogler M."/>
            <person name="Boedeker C."/>
            <person name="Pinto D."/>
            <person name="Vollmers J."/>
            <person name="Rivas-Marin E."/>
            <person name="Kohn T."/>
            <person name="Peeters S.H."/>
            <person name="Heuer A."/>
            <person name="Rast P."/>
            <person name="Oberbeckmann S."/>
            <person name="Bunk B."/>
            <person name="Jeske O."/>
            <person name="Meyerdierks A."/>
            <person name="Storesund J.E."/>
            <person name="Kallscheuer N."/>
            <person name="Luecker S."/>
            <person name="Lage O.M."/>
            <person name="Pohl T."/>
            <person name="Merkel B.J."/>
            <person name="Hornburger P."/>
            <person name="Mueller R.-W."/>
            <person name="Bruemmer F."/>
            <person name="Labrenz M."/>
            <person name="Spormann A.M."/>
            <person name="Op Den Camp H."/>
            <person name="Overmann J."/>
            <person name="Amann R."/>
            <person name="Jetten M.S.M."/>
            <person name="Mascher T."/>
            <person name="Medema M.H."/>
            <person name="Devos D.P."/>
            <person name="Kaster A.-K."/>
            <person name="Ovreas L."/>
            <person name="Rohde M."/>
            <person name="Galperin M.Y."/>
            <person name="Jogler C."/>
        </authorList>
    </citation>
    <scope>NUCLEOTIDE SEQUENCE [LARGE SCALE GENOMIC DNA]</scope>
    <source>
        <strain evidence="1 2">LF1</strain>
    </source>
</reference>
<accession>A0A5B1CHA2</accession>
<keyword evidence="2" id="KW-1185">Reference proteome</keyword>
<protein>
    <submittedName>
        <fullName evidence="1">Uncharacterized protein</fullName>
    </submittedName>
</protein>
<evidence type="ECO:0000313" key="1">
    <source>
        <dbReference type="EMBL" id="KAA1258950.1"/>
    </source>
</evidence>
<sequence>MAGHVLPKNGTRFLAYAVSLFRDGTCPVCVPFPGVTASQPIGCQQVKMCENRMVEMWQNRRQPCESCRHDHRPAQMCRRLTSSDLYARVVTCHNLRSRRIRSPELSSKSENQRFFCRPRSLRYSRR</sequence>
<comment type="caution">
    <text evidence="1">The sequence shown here is derived from an EMBL/GenBank/DDBJ whole genome shotgun (WGS) entry which is preliminary data.</text>
</comment>
<gene>
    <name evidence="1" type="ORF">LF1_14740</name>
</gene>
<name>A0A5B1CHA2_9BACT</name>
<proteinExistence type="predicted"/>
<dbReference type="AlphaFoldDB" id="A0A5B1CHA2"/>
<dbReference type="EMBL" id="VRLW01000001">
    <property type="protein sequence ID" value="KAA1258950.1"/>
    <property type="molecule type" value="Genomic_DNA"/>
</dbReference>
<organism evidence="1 2">
    <name type="scientific">Rubripirellula obstinata</name>
    <dbReference type="NCBI Taxonomy" id="406547"/>
    <lineage>
        <taxon>Bacteria</taxon>
        <taxon>Pseudomonadati</taxon>
        <taxon>Planctomycetota</taxon>
        <taxon>Planctomycetia</taxon>
        <taxon>Pirellulales</taxon>
        <taxon>Pirellulaceae</taxon>
        <taxon>Rubripirellula</taxon>
    </lineage>
</organism>
<evidence type="ECO:0000313" key="2">
    <source>
        <dbReference type="Proteomes" id="UP000322699"/>
    </source>
</evidence>
<dbReference type="Proteomes" id="UP000322699">
    <property type="component" value="Unassembled WGS sequence"/>
</dbReference>